<evidence type="ECO:0000256" key="1">
    <source>
        <dbReference type="ARBA" id="ARBA00022723"/>
    </source>
</evidence>
<dbReference type="FunFam" id="3.40.50.300:FF:001119">
    <property type="entry name" value="Iron-sulfur cluster carrier protein"/>
    <property type="match status" value="1"/>
</dbReference>
<evidence type="ECO:0000256" key="4">
    <source>
        <dbReference type="ARBA" id="ARBA00023004"/>
    </source>
</evidence>
<evidence type="ECO:0000313" key="9">
    <source>
        <dbReference type="Proteomes" id="UP000027361"/>
    </source>
</evidence>
<dbReference type="GO" id="GO:0046872">
    <property type="term" value="F:metal ion binding"/>
    <property type="evidence" value="ECO:0007669"/>
    <property type="project" value="UniProtKB-KW"/>
</dbReference>
<keyword evidence="8" id="KW-0378">Hydrolase</keyword>
<dbReference type="InterPro" id="IPR033756">
    <property type="entry name" value="YlxH/NBP35"/>
</dbReference>
<dbReference type="OrthoDB" id="1741334at2759"/>
<dbReference type="Gene3D" id="3.40.50.300">
    <property type="entry name" value="P-loop containing nucleotide triphosphate hydrolases"/>
    <property type="match status" value="1"/>
</dbReference>
<dbReference type="PANTHER" id="PTHR42961:SF2">
    <property type="entry name" value="IRON-SULFUR PROTEIN NUBPL"/>
    <property type="match status" value="1"/>
</dbReference>
<feature type="region of interest" description="Disordered" evidence="7">
    <location>
        <begin position="47"/>
        <end position="66"/>
    </location>
</feature>
<evidence type="ECO:0000256" key="2">
    <source>
        <dbReference type="ARBA" id="ARBA00022741"/>
    </source>
</evidence>
<dbReference type="HAMAP" id="MF_02040">
    <property type="entry name" value="Mrp_NBP35"/>
    <property type="match status" value="1"/>
</dbReference>
<dbReference type="GeneID" id="25264180"/>
<name>A0A066WCN5_TILAU</name>
<keyword evidence="1" id="KW-0479">Metal-binding</keyword>
<keyword evidence="4" id="KW-0408">Iron</keyword>
<dbReference type="PANTHER" id="PTHR42961">
    <property type="entry name" value="IRON-SULFUR PROTEIN NUBPL"/>
    <property type="match status" value="1"/>
</dbReference>
<proteinExistence type="inferred from homology"/>
<dbReference type="InterPro" id="IPR027417">
    <property type="entry name" value="P-loop_NTPase"/>
</dbReference>
<dbReference type="Pfam" id="PF10609">
    <property type="entry name" value="ParA"/>
    <property type="match status" value="3"/>
</dbReference>
<evidence type="ECO:0000313" key="8">
    <source>
        <dbReference type="EMBL" id="KDN48545.1"/>
    </source>
</evidence>
<comment type="similarity">
    <text evidence="6">Belongs to the Mrp/NBP35 ATP-binding proteins family.</text>
</comment>
<dbReference type="Proteomes" id="UP000027361">
    <property type="component" value="Unassembled WGS sequence"/>
</dbReference>
<keyword evidence="5" id="KW-0411">Iron-sulfur</keyword>
<dbReference type="InParanoid" id="A0A066WCN5"/>
<dbReference type="InterPro" id="IPR044304">
    <property type="entry name" value="NUBPL-like"/>
</dbReference>
<organism evidence="8 9">
    <name type="scientific">Tilletiaria anomala (strain ATCC 24038 / CBS 436.72 / UBC 951)</name>
    <dbReference type="NCBI Taxonomy" id="1037660"/>
    <lineage>
        <taxon>Eukaryota</taxon>
        <taxon>Fungi</taxon>
        <taxon>Dikarya</taxon>
        <taxon>Basidiomycota</taxon>
        <taxon>Ustilaginomycotina</taxon>
        <taxon>Exobasidiomycetes</taxon>
        <taxon>Georgefischeriales</taxon>
        <taxon>Tilletiariaceae</taxon>
        <taxon>Tilletiaria</taxon>
    </lineage>
</organism>
<dbReference type="GO" id="GO:0016226">
    <property type="term" value="P:iron-sulfur cluster assembly"/>
    <property type="evidence" value="ECO:0007669"/>
    <property type="project" value="InterPro"/>
</dbReference>
<dbReference type="RefSeq" id="XP_013244201.1">
    <property type="nucleotide sequence ID" value="XM_013388747.1"/>
</dbReference>
<keyword evidence="9" id="KW-1185">Reference proteome</keyword>
<dbReference type="CDD" id="cd02037">
    <property type="entry name" value="Mrp_NBP35"/>
    <property type="match status" value="1"/>
</dbReference>
<evidence type="ECO:0000256" key="3">
    <source>
        <dbReference type="ARBA" id="ARBA00022840"/>
    </source>
</evidence>
<dbReference type="GO" id="GO:0140663">
    <property type="term" value="F:ATP-dependent FeS chaperone activity"/>
    <property type="evidence" value="ECO:0007669"/>
    <property type="project" value="InterPro"/>
</dbReference>
<dbReference type="OMA" id="ANFACSM"/>
<dbReference type="GO" id="GO:0016787">
    <property type="term" value="F:hydrolase activity"/>
    <property type="evidence" value="ECO:0007669"/>
    <property type="project" value="UniProtKB-KW"/>
</dbReference>
<dbReference type="AlphaFoldDB" id="A0A066WCN5"/>
<comment type="caution">
    <text evidence="8">The sequence shown here is derived from an EMBL/GenBank/DDBJ whole genome shotgun (WGS) entry which is preliminary data.</text>
</comment>
<dbReference type="GO" id="GO:0032981">
    <property type="term" value="P:mitochondrial respiratory chain complex I assembly"/>
    <property type="evidence" value="ECO:0007669"/>
    <property type="project" value="TreeGrafter"/>
</dbReference>
<keyword evidence="2" id="KW-0547">Nucleotide-binding</keyword>
<accession>A0A066WCN5</accession>
<dbReference type="InterPro" id="IPR019591">
    <property type="entry name" value="Mrp/NBP35_ATP-bd"/>
</dbReference>
<reference evidence="8 9" key="1">
    <citation type="submission" date="2014-05" db="EMBL/GenBank/DDBJ databases">
        <title>Draft genome sequence of a rare smut relative, Tilletiaria anomala UBC 951.</title>
        <authorList>
            <consortium name="DOE Joint Genome Institute"/>
            <person name="Toome M."/>
            <person name="Kuo A."/>
            <person name="Henrissat B."/>
            <person name="Lipzen A."/>
            <person name="Tritt A."/>
            <person name="Yoshinaga Y."/>
            <person name="Zane M."/>
            <person name="Barry K."/>
            <person name="Grigoriev I.V."/>
            <person name="Spatafora J.W."/>
            <person name="Aimea M.C."/>
        </authorList>
    </citation>
    <scope>NUCLEOTIDE SEQUENCE [LARGE SCALE GENOMIC DNA]</scope>
    <source>
        <strain evidence="8 9">UBC 951</strain>
    </source>
</reference>
<evidence type="ECO:0000256" key="6">
    <source>
        <dbReference type="ARBA" id="ARBA00024036"/>
    </source>
</evidence>
<dbReference type="GO" id="GO:0005739">
    <property type="term" value="C:mitochondrion"/>
    <property type="evidence" value="ECO:0007669"/>
    <property type="project" value="TreeGrafter"/>
</dbReference>
<dbReference type="GO" id="GO:0051539">
    <property type="term" value="F:4 iron, 4 sulfur cluster binding"/>
    <property type="evidence" value="ECO:0007669"/>
    <property type="project" value="TreeGrafter"/>
</dbReference>
<keyword evidence="3" id="KW-0067">ATP-binding</keyword>
<dbReference type="EMBL" id="JMSN01000024">
    <property type="protein sequence ID" value="KDN48545.1"/>
    <property type="molecule type" value="Genomic_DNA"/>
</dbReference>
<evidence type="ECO:0000256" key="5">
    <source>
        <dbReference type="ARBA" id="ARBA00023014"/>
    </source>
</evidence>
<protein>
    <submittedName>
        <fullName evidence="8">p-loop containing nucleoside triphosphate hydrolase protein</fullName>
    </submittedName>
</protein>
<gene>
    <name evidence="8" type="ORF">K437DRAFT_255525</name>
</gene>
<dbReference type="STRING" id="1037660.A0A066WCN5"/>
<dbReference type="SUPFAM" id="SSF52540">
    <property type="entry name" value="P-loop containing nucleoside triphosphate hydrolases"/>
    <property type="match status" value="1"/>
</dbReference>
<sequence length="355" mass="36809">MPSRGGGPPKRRPIPHVKKVIVVSSGKGGVGKSTIAANLAVALSFTSPSQSNAAGDGEGHRRKQQRRRRIGLLDLDVFGPSVPKLMGLQNAGEPELSAQGALLPLYSHGVACMSMGFLLPPSAQPKDLLEGAATAEGGNEDTPVVWRGMMVMKAVQQLLFDVDWRASTGSSGPHAAPHPSSGENIGADEGGDSLDVLVIDMPPGTGDVALSLSQLVQVDAAVVVSTPQEVALLDARKGVSLFRKTNVPIAGLILNMSHFISPDTGKNFLLFGSSAAFDALAQRLHVPILGRVPLEPALSAAGDCGQPAALALAFHRQSSADADAERGDEHDIAGEKSSSVPQTANVFADIARQLV</sequence>
<evidence type="ECO:0000256" key="7">
    <source>
        <dbReference type="SAM" id="MobiDB-lite"/>
    </source>
</evidence>
<dbReference type="GO" id="GO:0005524">
    <property type="term" value="F:ATP binding"/>
    <property type="evidence" value="ECO:0007669"/>
    <property type="project" value="UniProtKB-KW"/>
</dbReference>
<dbReference type="HOGENOM" id="CLU_024839_0_2_1"/>